<dbReference type="PANTHER" id="PTHR38848">
    <property type="entry name" value="G-PROTEIN COUPLED RECEPTORS FAMILY 3 PROFILE DOMAIN-CONTAINING PROTEIN"/>
    <property type="match status" value="1"/>
</dbReference>
<feature type="transmembrane region" description="Helical" evidence="2">
    <location>
        <begin position="30"/>
        <end position="48"/>
    </location>
</feature>
<comment type="caution">
    <text evidence="3">The sequence shown here is derived from an EMBL/GenBank/DDBJ whole genome shotgun (WGS) entry which is preliminary data.</text>
</comment>
<name>A0A8H3VKL5_VENIN</name>
<organism evidence="3 4">
    <name type="scientific">Venturia inaequalis</name>
    <name type="common">Apple scab fungus</name>
    <dbReference type="NCBI Taxonomy" id="5025"/>
    <lineage>
        <taxon>Eukaryota</taxon>
        <taxon>Fungi</taxon>
        <taxon>Dikarya</taxon>
        <taxon>Ascomycota</taxon>
        <taxon>Pezizomycotina</taxon>
        <taxon>Dothideomycetes</taxon>
        <taxon>Pleosporomycetidae</taxon>
        <taxon>Venturiales</taxon>
        <taxon>Venturiaceae</taxon>
        <taxon>Venturia</taxon>
    </lineage>
</organism>
<evidence type="ECO:0000313" key="3">
    <source>
        <dbReference type="EMBL" id="KAE9988579.1"/>
    </source>
</evidence>
<evidence type="ECO:0000313" key="4">
    <source>
        <dbReference type="Proteomes" id="UP000447873"/>
    </source>
</evidence>
<proteinExistence type="predicted"/>
<evidence type="ECO:0000256" key="2">
    <source>
        <dbReference type="SAM" id="Phobius"/>
    </source>
</evidence>
<sequence length="160" mass="18384">MTTKVMLYLFLVERVRIVRGHRKPRRKDRLYIFNFFGLLIPYVAVIVLNPRRNVLHWHQNDSSHPACRLRRSRQFLLSVVVLQWMTSGDGPTVPAFYPLVTPNDQPHDVSQASSCSRNTCNGQKLSDLGRILDHPDPNEQASNGNRQAAVVSRGAWRKQI</sequence>
<keyword evidence="2" id="KW-1133">Transmembrane helix</keyword>
<dbReference type="PANTHER" id="PTHR38848:SF3">
    <property type="entry name" value="G-PROTEIN COUPLED RECEPTORS FAMILY 3 PROFILE DOMAIN-CONTAINING PROTEIN"/>
    <property type="match status" value="1"/>
</dbReference>
<protein>
    <submittedName>
        <fullName evidence="3">Uncharacterized protein</fullName>
    </submittedName>
</protein>
<gene>
    <name evidence="3" type="ORF">EG328_009712</name>
</gene>
<keyword evidence="2" id="KW-0812">Transmembrane</keyword>
<reference evidence="3 4" key="1">
    <citation type="submission" date="2018-12" db="EMBL/GenBank/DDBJ databases">
        <title>Venturia inaequalis Genome Resource.</title>
        <authorList>
            <person name="Lichtner F.J."/>
        </authorList>
    </citation>
    <scope>NUCLEOTIDE SEQUENCE [LARGE SCALE GENOMIC DNA]</scope>
    <source>
        <strain evidence="3 4">120213</strain>
    </source>
</reference>
<dbReference type="AlphaFoldDB" id="A0A8H3VKL5"/>
<dbReference type="EMBL" id="WNWS01000006">
    <property type="protein sequence ID" value="KAE9988579.1"/>
    <property type="molecule type" value="Genomic_DNA"/>
</dbReference>
<dbReference type="Proteomes" id="UP000447873">
    <property type="component" value="Unassembled WGS sequence"/>
</dbReference>
<keyword evidence="2" id="KW-0472">Membrane</keyword>
<accession>A0A8H3VKL5</accession>
<feature type="region of interest" description="Disordered" evidence="1">
    <location>
        <begin position="134"/>
        <end position="160"/>
    </location>
</feature>
<evidence type="ECO:0000256" key="1">
    <source>
        <dbReference type="SAM" id="MobiDB-lite"/>
    </source>
</evidence>